<dbReference type="Proteomes" id="UP000773462">
    <property type="component" value="Unassembled WGS sequence"/>
</dbReference>
<keyword evidence="3" id="KW-0813">Transport</keyword>
<keyword evidence="5" id="KW-0533">Nickel</keyword>
<dbReference type="EMBL" id="JAGGLV010000017">
    <property type="protein sequence ID" value="MBP2114355.1"/>
    <property type="molecule type" value="Genomic_DNA"/>
</dbReference>
<dbReference type="InterPro" id="IPR027417">
    <property type="entry name" value="P-loop_NTPase"/>
</dbReference>
<evidence type="ECO:0000313" key="18">
    <source>
        <dbReference type="Proteomes" id="UP000773462"/>
    </source>
</evidence>
<dbReference type="PANTHER" id="PTHR43297">
    <property type="entry name" value="OLIGOPEPTIDE TRANSPORT ATP-BINDING PROTEIN APPD"/>
    <property type="match status" value="1"/>
</dbReference>
<evidence type="ECO:0000256" key="14">
    <source>
        <dbReference type="ARBA" id="ARBA00044143"/>
    </source>
</evidence>
<evidence type="ECO:0000256" key="4">
    <source>
        <dbReference type="ARBA" id="ARBA00022475"/>
    </source>
</evidence>
<evidence type="ECO:0000256" key="7">
    <source>
        <dbReference type="ARBA" id="ARBA00022840"/>
    </source>
</evidence>
<dbReference type="InterPro" id="IPR050388">
    <property type="entry name" value="ABC_Ni/Peptide_Import"/>
</dbReference>
<comment type="similarity">
    <text evidence="2">Belongs to the ABC transporter superfamily.</text>
</comment>
<evidence type="ECO:0000256" key="15">
    <source>
        <dbReference type="ARBA" id="ARBA00048610"/>
    </source>
</evidence>
<evidence type="ECO:0000256" key="2">
    <source>
        <dbReference type="ARBA" id="ARBA00005417"/>
    </source>
</evidence>
<evidence type="ECO:0000256" key="13">
    <source>
        <dbReference type="ARBA" id="ARBA00039098"/>
    </source>
</evidence>
<comment type="subcellular location">
    <subcellularLocation>
        <location evidence="1">Cell membrane</location>
        <topology evidence="1">Peripheral membrane protein</topology>
    </subcellularLocation>
</comment>
<comment type="subunit">
    <text evidence="12">The complex is composed of two ATP-binding proteins (NikD and NikE), two transmembrane proteins (NikB and NikC) and a solute-binding protein (NikA).</text>
</comment>
<evidence type="ECO:0000313" key="17">
    <source>
        <dbReference type="EMBL" id="MBP2114355.1"/>
    </source>
</evidence>
<dbReference type="RefSeq" id="WP_209876851.1">
    <property type="nucleotide sequence ID" value="NZ_JAGGLV010000017.1"/>
</dbReference>
<keyword evidence="6" id="KW-0547">Nucleotide-binding</keyword>
<dbReference type="Gene3D" id="3.40.50.300">
    <property type="entry name" value="P-loop containing nucleotide triphosphate hydrolases"/>
    <property type="match status" value="1"/>
</dbReference>
<evidence type="ECO:0000256" key="6">
    <source>
        <dbReference type="ARBA" id="ARBA00022741"/>
    </source>
</evidence>
<dbReference type="PROSITE" id="PS50893">
    <property type="entry name" value="ABC_TRANSPORTER_2"/>
    <property type="match status" value="1"/>
</dbReference>
<evidence type="ECO:0000256" key="11">
    <source>
        <dbReference type="ARBA" id="ARBA00023136"/>
    </source>
</evidence>
<keyword evidence="18" id="KW-1185">Reference proteome</keyword>
<protein>
    <recommendedName>
        <fullName evidence="14">Nickel import system ATP-binding protein NikD</fullName>
        <ecNumber evidence="13">7.2.2.11</ecNumber>
    </recommendedName>
</protein>
<evidence type="ECO:0000256" key="3">
    <source>
        <dbReference type="ARBA" id="ARBA00022448"/>
    </source>
</evidence>
<dbReference type="SMART" id="SM00382">
    <property type="entry name" value="AAA"/>
    <property type="match status" value="1"/>
</dbReference>
<comment type="catalytic activity">
    <reaction evidence="15">
        <text>Ni(2+)(out) + ATP + H2O = Ni(2+)(in) + ADP + phosphate + H(+)</text>
        <dbReference type="Rhea" id="RHEA:15557"/>
        <dbReference type="ChEBI" id="CHEBI:15377"/>
        <dbReference type="ChEBI" id="CHEBI:15378"/>
        <dbReference type="ChEBI" id="CHEBI:30616"/>
        <dbReference type="ChEBI" id="CHEBI:43474"/>
        <dbReference type="ChEBI" id="CHEBI:49786"/>
        <dbReference type="ChEBI" id="CHEBI:456216"/>
        <dbReference type="EC" id="7.2.2.11"/>
    </reaction>
    <physiologicalReaction direction="left-to-right" evidence="15">
        <dbReference type="Rhea" id="RHEA:15558"/>
    </physiologicalReaction>
</comment>
<keyword evidence="8" id="KW-1278">Translocase</keyword>
<organism evidence="17 18">
    <name type="scientific">Paenibacillus silagei</name>
    <dbReference type="NCBI Taxonomy" id="1670801"/>
    <lineage>
        <taxon>Bacteria</taxon>
        <taxon>Bacillati</taxon>
        <taxon>Bacillota</taxon>
        <taxon>Bacilli</taxon>
        <taxon>Bacillales</taxon>
        <taxon>Paenibacillaceae</taxon>
        <taxon>Paenibacillus</taxon>
    </lineage>
</organism>
<dbReference type="EC" id="7.2.2.11" evidence="13"/>
<dbReference type="SUPFAM" id="SSF52540">
    <property type="entry name" value="P-loop containing nucleoside triphosphate hydrolases"/>
    <property type="match status" value="1"/>
</dbReference>
<dbReference type="PANTHER" id="PTHR43297:SF13">
    <property type="entry name" value="NICKEL ABC TRANSPORTER, ATP-BINDING PROTEIN"/>
    <property type="match status" value="1"/>
</dbReference>
<name>A0ABS4NY46_9BACL</name>
<dbReference type="InterPro" id="IPR003439">
    <property type="entry name" value="ABC_transporter-like_ATP-bd"/>
</dbReference>
<keyword evidence="7" id="KW-0067">ATP-binding</keyword>
<evidence type="ECO:0000256" key="8">
    <source>
        <dbReference type="ARBA" id="ARBA00022967"/>
    </source>
</evidence>
<proteinExistence type="inferred from homology"/>
<gene>
    <name evidence="17" type="ORF">J2Z70_004521</name>
</gene>
<keyword evidence="4" id="KW-1003">Cell membrane</keyword>
<evidence type="ECO:0000256" key="1">
    <source>
        <dbReference type="ARBA" id="ARBA00004202"/>
    </source>
</evidence>
<dbReference type="InterPro" id="IPR003593">
    <property type="entry name" value="AAA+_ATPase"/>
</dbReference>
<reference evidence="17 18" key="1">
    <citation type="submission" date="2021-03" db="EMBL/GenBank/DDBJ databases">
        <title>Genomic Encyclopedia of Type Strains, Phase IV (KMG-IV): sequencing the most valuable type-strain genomes for metagenomic binning, comparative biology and taxonomic classification.</title>
        <authorList>
            <person name="Goeker M."/>
        </authorList>
    </citation>
    <scope>NUCLEOTIDE SEQUENCE [LARGE SCALE GENOMIC DNA]</scope>
    <source>
        <strain evidence="17 18">DSM 101953</strain>
    </source>
</reference>
<keyword evidence="11" id="KW-0472">Membrane</keyword>
<dbReference type="InterPro" id="IPR017871">
    <property type="entry name" value="ABC_transporter-like_CS"/>
</dbReference>
<keyword evidence="10" id="KW-0921">Nickel transport</keyword>
<feature type="domain" description="ABC transporter" evidence="16">
    <location>
        <begin position="8"/>
        <end position="258"/>
    </location>
</feature>
<comment type="caution">
    <text evidence="17">The sequence shown here is derived from an EMBL/GenBank/DDBJ whole genome shotgun (WGS) entry which is preliminary data.</text>
</comment>
<accession>A0ABS4NY46</accession>
<dbReference type="CDD" id="cd03257">
    <property type="entry name" value="ABC_NikE_OppD_transporters"/>
    <property type="match status" value="1"/>
</dbReference>
<evidence type="ECO:0000256" key="12">
    <source>
        <dbReference type="ARBA" id="ARBA00038669"/>
    </source>
</evidence>
<sequence>MNNESTLLKVSHLSASFHTGSQQVRAVEDVSLEVRSGQIVALVGESGSGKSVTAMSILGLLDPPGCIDSGDIWLHGHNLRECSTRQLRKLRGTEMAVIFQDPMNALNPVLPVGRQIMETIALHRQVTGQEAKQLAMKQMQQAGLNDPAQLFSKYPFQISGGMCQRVMIAIALASGASLLIADEPTTALDVTIQAQILTELDRIRRANHMGILLITHDLGVVAELADYVYVMKSGRIVESGNVFDIFSRPVHPYTKYLMDCR</sequence>
<evidence type="ECO:0000256" key="5">
    <source>
        <dbReference type="ARBA" id="ARBA00022596"/>
    </source>
</evidence>
<evidence type="ECO:0000259" key="16">
    <source>
        <dbReference type="PROSITE" id="PS50893"/>
    </source>
</evidence>
<evidence type="ECO:0000256" key="9">
    <source>
        <dbReference type="ARBA" id="ARBA00023065"/>
    </source>
</evidence>
<dbReference type="Pfam" id="PF00005">
    <property type="entry name" value="ABC_tran"/>
    <property type="match status" value="1"/>
</dbReference>
<dbReference type="PROSITE" id="PS00211">
    <property type="entry name" value="ABC_TRANSPORTER_1"/>
    <property type="match status" value="1"/>
</dbReference>
<keyword evidence="9" id="KW-0406">Ion transport</keyword>
<evidence type="ECO:0000256" key="10">
    <source>
        <dbReference type="ARBA" id="ARBA00023112"/>
    </source>
</evidence>